<feature type="transmembrane region" description="Helical" evidence="6">
    <location>
        <begin position="686"/>
        <end position="703"/>
    </location>
</feature>
<feature type="domain" description="SSD" evidence="7">
    <location>
        <begin position="312"/>
        <end position="435"/>
    </location>
</feature>
<feature type="transmembrane region" description="Helical" evidence="6">
    <location>
        <begin position="22"/>
        <end position="41"/>
    </location>
</feature>
<evidence type="ECO:0000256" key="6">
    <source>
        <dbReference type="SAM" id="Phobius"/>
    </source>
</evidence>
<dbReference type="RefSeq" id="WP_219044935.1">
    <property type="nucleotide sequence ID" value="NZ_JAHWDQ010000007.1"/>
</dbReference>
<keyword evidence="4 6" id="KW-1133">Transmembrane helix</keyword>
<keyword evidence="2" id="KW-1003">Cell membrane</keyword>
<dbReference type="InterPro" id="IPR000731">
    <property type="entry name" value="SSD"/>
</dbReference>
<feature type="transmembrane region" description="Helical" evidence="6">
    <location>
        <begin position="284"/>
        <end position="303"/>
    </location>
</feature>
<dbReference type="Proteomes" id="UP001166291">
    <property type="component" value="Unassembled WGS sequence"/>
</dbReference>
<dbReference type="InterPro" id="IPR050545">
    <property type="entry name" value="Mycobact_MmpL"/>
</dbReference>
<dbReference type="Pfam" id="PF03176">
    <property type="entry name" value="MMPL"/>
    <property type="match status" value="2"/>
</dbReference>
<sequence>MQKLLDRLNDLFEQVPTAVRPYRWLITLIFVGISILMATGISKHFTINMAPEAWYPKGADTIVIRDAYRRLFGSDDNVYIVYQPKSGDVFSEQALRDIAELHQDLEDASLQAEPNELSRIIKIDSLYNARYQISDGDTLISKKLIGADFPNSAEEREQRRAIAITQDSFSRMFFSNDFRYGGISLKTNIGAVPKQTLVTDNTQSTDLLQDDAFGFGLEIDSPLEVEANAETNDVEFIGVQLDEYMHFMAALHEVIDQDKYSNFDFYLVGNSVTMEFIMNGVFEAAGLILMMVLLIVILLWALFRSLSAVLWSLLVVIFAGFWAIGAGAWLGVSYTTMMTLTVMLVLAVGIASCVHILSAYTLFCRQGADHQGAMTKAYRKTGLPILLTSLTTAVGMLSLTLTDMPVIQVFGATSAMAVIFSFILIFTILPCALDLWHPKLRGSQQTKQQGKKPLIDLQPLMIWIGDFTERRSKTIVISYLVIFIAMCIGAINLKIDSNSAMMAREETPLRQSLKIVDEEMMGGMSLEVLTRFGSADALKDPRVLKAADELQQHIAANYADKVIKTFSLANVVKDTNSVLNNNDEQYRVIPDDPRLTAQLLYMFNNANPTDRRETVNDDYSSSHISIMLRNGGTYEYTAFFKELKQDMLRIYEPLRADYPNMRVELTGTFNLAVELMDHIAWTQLKSFSFVLIIITVLMIISLGSPQAGAISMIPNILPGIFTFGLMGWLGIPLDGDTLIVAPIIIGIAVDDTIHFLTHYRASWIEHGDVGIAVRQTLSEVGQAVAFTSLVLGLGFAILIFASYLGLAKPGLFGSLAILVALLSDLLFLPALMHWLKPNMGRDKVLKLANEQAAAS</sequence>
<feature type="transmembrane region" description="Helical" evidence="6">
    <location>
        <begin position="709"/>
        <end position="731"/>
    </location>
</feature>
<dbReference type="InterPro" id="IPR004869">
    <property type="entry name" value="MMPL_dom"/>
</dbReference>
<feature type="transmembrane region" description="Helical" evidence="6">
    <location>
        <begin position="811"/>
        <end position="835"/>
    </location>
</feature>
<evidence type="ECO:0000256" key="4">
    <source>
        <dbReference type="ARBA" id="ARBA00022989"/>
    </source>
</evidence>
<protein>
    <submittedName>
        <fullName evidence="8">MMPL family transporter</fullName>
    </submittedName>
</protein>
<feature type="transmembrane region" description="Helical" evidence="6">
    <location>
        <begin position="476"/>
        <end position="495"/>
    </location>
</feature>
<feature type="domain" description="SSD" evidence="7">
    <location>
        <begin position="708"/>
        <end position="834"/>
    </location>
</feature>
<feature type="transmembrane region" description="Helical" evidence="6">
    <location>
        <begin position="783"/>
        <end position="805"/>
    </location>
</feature>
<evidence type="ECO:0000256" key="2">
    <source>
        <dbReference type="ARBA" id="ARBA00022475"/>
    </source>
</evidence>
<feature type="transmembrane region" description="Helical" evidence="6">
    <location>
        <begin position="342"/>
        <end position="363"/>
    </location>
</feature>
<evidence type="ECO:0000256" key="3">
    <source>
        <dbReference type="ARBA" id="ARBA00022692"/>
    </source>
</evidence>
<keyword evidence="5 6" id="KW-0472">Membrane</keyword>
<dbReference type="EMBL" id="JAHWDQ010000007">
    <property type="protein sequence ID" value="MBW2942689.1"/>
    <property type="molecule type" value="Genomic_DNA"/>
</dbReference>
<evidence type="ECO:0000313" key="8">
    <source>
        <dbReference type="EMBL" id="MBW2942689.1"/>
    </source>
</evidence>
<feature type="transmembrane region" description="Helical" evidence="6">
    <location>
        <begin position="309"/>
        <end position="330"/>
    </location>
</feature>
<proteinExistence type="predicted"/>
<feature type="transmembrane region" description="Helical" evidence="6">
    <location>
        <begin position="383"/>
        <end position="402"/>
    </location>
</feature>
<accession>A0ABS6VXD6</accession>
<gene>
    <name evidence="8" type="ORF">KXJ70_17960</name>
</gene>
<evidence type="ECO:0000256" key="1">
    <source>
        <dbReference type="ARBA" id="ARBA00004651"/>
    </source>
</evidence>
<dbReference type="PANTHER" id="PTHR33406:SF12">
    <property type="entry name" value="BLR2997 PROTEIN"/>
    <property type="match status" value="1"/>
</dbReference>
<reference evidence="8" key="1">
    <citation type="submission" date="2021-07" db="EMBL/GenBank/DDBJ databases">
        <title>Zhongshania sp. CAU 1632 isolated from seawater.</title>
        <authorList>
            <person name="Kim W."/>
        </authorList>
    </citation>
    <scope>NUCLEOTIDE SEQUENCE</scope>
    <source>
        <strain evidence="8">CAU 1632</strain>
    </source>
</reference>
<dbReference type="PROSITE" id="PS50156">
    <property type="entry name" value="SSD"/>
    <property type="match status" value="2"/>
</dbReference>
<evidence type="ECO:0000259" key="7">
    <source>
        <dbReference type="PROSITE" id="PS50156"/>
    </source>
</evidence>
<organism evidence="8 9">
    <name type="scientific">Zhongshania aquimaris</name>
    <dbReference type="NCBI Taxonomy" id="2857107"/>
    <lineage>
        <taxon>Bacteria</taxon>
        <taxon>Pseudomonadati</taxon>
        <taxon>Pseudomonadota</taxon>
        <taxon>Gammaproteobacteria</taxon>
        <taxon>Cellvibrionales</taxon>
        <taxon>Spongiibacteraceae</taxon>
        <taxon>Zhongshania</taxon>
    </lineage>
</organism>
<keyword evidence="9" id="KW-1185">Reference proteome</keyword>
<name>A0ABS6VXD6_9GAMM</name>
<dbReference type="PANTHER" id="PTHR33406">
    <property type="entry name" value="MEMBRANE PROTEIN MJ1562-RELATED"/>
    <property type="match status" value="1"/>
</dbReference>
<feature type="transmembrane region" description="Helical" evidence="6">
    <location>
        <begin position="409"/>
        <end position="429"/>
    </location>
</feature>
<evidence type="ECO:0000313" key="9">
    <source>
        <dbReference type="Proteomes" id="UP001166291"/>
    </source>
</evidence>
<evidence type="ECO:0000256" key="5">
    <source>
        <dbReference type="ARBA" id="ARBA00023136"/>
    </source>
</evidence>
<comment type="caution">
    <text evidence="8">The sequence shown here is derived from an EMBL/GenBank/DDBJ whole genome shotgun (WGS) entry which is preliminary data.</text>
</comment>
<keyword evidence="3 6" id="KW-0812">Transmembrane</keyword>
<comment type="subcellular location">
    <subcellularLocation>
        <location evidence="1">Cell membrane</location>
        <topology evidence="1">Multi-pass membrane protein</topology>
    </subcellularLocation>
</comment>